<feature type="domain" description="Tyr recombinase" evidence="3">
    <location>
        <begin position="71"/>
        <end position="289"/>
    </location>
</feature>
<dbReference type="RefSeq" id="WP_344656539.1">
    <property type="nucleotide sequence ID" value="NZ_BAAAQM010000008.1"/>
</dbReference>
<evidence type="ECO:0000259" key="3">
    <source>
        <dbReference type="PROSITE" id="PS51898"/>
    </source>
</evidence>
<feature type="region of interest" description="Disordered" evidence="2">
    <location>
        <begin position="148"/>
        <end position="168"/>
    </location>
</feature>
<sequence>MTAINDAANARAVLDAVLLTMDGRPGKANTVLRRRRVVGNVVKYAIEVGHLDEDPFKRITWTPPKASKRLDRRRVPNPAQVAELLTAVSYVGSWERGRGRRLAAFFACMYYAMMRPEEVIALRVSDCHLPDKGWGLLTLEKATPTAGKAWTDSGKVHDEKGLKQRPEDEIRPVPIPPVLVAMLKTHISEFAARNGDGRVFGNERGGRIVASTYSRVWREARPFAMTSDRGDSLLAAVLYDLRHAGVSLGLRSTRDPALIAERAGHSVEIMMSTYSWVLDDQDKIANKAIEDALGDDPSV</sequence>
<dbReference type="InterPro" id="IPR013762">
    <property type="entry name" value="Integrase-like_cat_sf"/>
</dbReference>
<reference evidence="4 5" key="1">
    <citation type="journal article" date="2019" name="Int. J. Syst. Evol. Microbiol.">
        <title>The Global Catalogue of Microorganisms (GCM) 10K type strain sequencing project: providing services to taxonomists for standard genome sequencing and annotation.</title>
        <authorList>
            <consortium name="The Broad Institute Genomics Platform"/>
            <consortium name="The Broad Institute Genome Sequencing Center for Infectious Disease"/>
            <person name="Wu L."/>
            <person name="Ma J."/>
        </authorList>
    </citation>
    <scope>NUCLEOTIDE SEQUENCE [LARGE SCALE GENOMIC DNA]</scope>
    <source>
        <strain evidence="4 5">JCM 16013</strain>
    </source>
</reference>
<dbReference type="InterPro" id="IPR011010">
    <property type="entry name" value="DNA_brk_join_enz"/>
</dbReference>
<evidence type="ECO:0000256" key="2">
    <source>
        <dbReference type="SAM" id="MobiDB-lite"/>
    </source>
</evidence>
<comment type="caution">
    <text evidence="4">The sequence shown here is derived from an EMBL/GenBank/DDBJ whole genome shotgun (WGS) entry which is preliminary data.</text>
</comment>
<evidence type="ECO:0000313" key="4">
    <source>
        <dbReference type="EMBL" id="GAA1962076.1"/>
    </source>
</evidence>
<gene>
    <name evidence="4" type="ORF">GCM10009838_18590</name>
</gene>
<name>A0ABN2R1V5_9ACTN</name>
<keyword evidence="5" id="KW-1185">Reference proteome</keyword>
<accession>A0ABN2R1V5</accession>
<dbReference type="EMBL" id="BAAAQM010000008">
    <property type="protein sequence ID" value="GAA1962076.1"/>
    <property type="molecule type" value="Genomic_DNA"/>
</dbReference>
<feature type="compositionally biased region" description="Basic and acidic residues" evidence="2">
    <location>
        <begin position="154"/>
        <end position="168"/>
    </location>
</feature>
<dbReference type="SUPFAM" id="SSF56349">
    <property type="entry name" value="DNA breaking-rejoining enzymes"/>
    <property type="match status" value="1"/>
</dbReference>
<dbReference type="Gene3D" id="1.10.443.10">
    <property type="entry name" value="Intergrase catalytic core"/>
    <property type="match status" value="1"/>
</dbReference>
<evidence type="ECO:0000313" key="5">
    <source>
        <dbReference type="Proteomes" id="UP001499854"/>
    </source>
</evidence>
<evidence type="ECO:0000256" key="1">
    <source>
        <dbReference type="ARBA" id="ARBA00023172"/>
    </source>
</evidence>
<dbReference type="PROSITE" id="PS51898">
    <property type="entry name" value="TYR_RECOMBINASE"/>
    <property type="match status" value="1"/>
</dbReference>
<organism evidence="4 5">
    <name type="scientific">Catenulispora subtropica</name>
    <dbReference type="NCBI Taxonomy" id="450798"/>
    <lineage>
        <taxon>Bacteria</taxon>
        <taxon>Bacillati</taxon>
        <taxon>Actinomycetota</taxon>
        <taxon>Actinomycetes</taxon>
        <taxon>Catenulisporales</taxon>
        <taxon>Catenulisporaceae</taxon>
        <taxon>Catenulispora</taxon>
    </lineage>
</organism>
<keyword evidence="1" id="KW-0233">DNA recombination</keyword>
<dbReference type="InterPro" id="IPR002104">
    <property type="entry name" value="Integrase_catalytic"/>
</dbReference>
<dbReference type="PANTHER" id="PTHR30349:SF64">
    <property type="entry name" value="PROPHAGE INTEGRASE INTD-RELATED"/>
    <property type="match status" value="1"/>
</dbReference>
<dbReference type="Proteomes" id="UP001499854">
    <property type="component" value="Unassembled WGS sequence"/>
</dbReference>
<protein>
    <recommendedName>
        <fullName evidence="3">Tyr recombinase domain-containing protein</fullName>
    </recommendedName>
</protein>
<dbReference type="PANTHER" id="PTHR30349">
    <property type="entry name" value="PHAGE INTEGRASE-RELATED"/>
    <property type="match status" value="1"/>
</dbReference>
<dbReference type="InterPro" id="IPR050090">
    <property type="entry name" value="Tyrosine_recombinase_XerCD"/>
</dbReference>
<proteinExistence type="predicted"/>